<evidence type="ECO:0000256" key="9">
    <source>
        <dbReference type="ARBA" id="ARBA00022840"/>
    </source>
</evidence>
<dbReference type="PANTHER" id="PTHR44936">
    <property type="entry name" value="SENSOR PROTEIN CREC"/>
    <property type="match status" value="1"/>
</dbReference>
<keyword evidence="13" id="KW-1185">Reference proteome</keyword>
<feature type="transmembrane region" description="Helical" evidence="10">
    <location>
        <begin position="184"/>
        <end position="207"/>
    </location>
</feature>
<dbReference type="PROSITE" id="PS50109">
    <property type="entry name" value="HIS_KIN"/>
    <property type="match status" value="1"/>
</dbReference>
<dbReference type="OrthoDB" id="9784218at2"/>
<gene>
    <name evidence="12" type="ORF">RSO01_51030</name>
</gene>
<accession>A0A512NG64</accession>
<keyword evidence="8" id="KW-0418">Kinase</keyword>
<dbReference type="InterPro" id="IPR003661">
    <property type="entry name" value="HisK_dim/P_dom"/>
</dbReference>
<dbReference type="RefSeq" id="WP_147152692.1">
    <property type="nucleotide sequence ID" value="NZ_BKAJ01000090.1"/>
</dbReference>
<dbReference type="InterPro" id="IPR004358">
    <property type="entry name" value="Sig_transdc_His_kin-like_C"/>
</dbReference>
<evidence type="ECO:0000256" key="3">
    <source>
        <dbReference type="ARBA" id="ARBA00012438"/>
    </source>
</evidence>
<keyword evidence="5" id="KW-0597">Phosphoprotein</keyword>
<keyword evidence="10" id="KW-0472">Membrane</keyword>
<evidence type="ECO:0000259" key="11">
    <source>
        <dbReference type="PROSITE" id="PS50109"/>
    </source>
</evidence>
<keyword evidence="4" id="KW-1003">Cell membrane</keyword>
<dbReference type="SMART" id="SM00387">
    <property type="entry name" value="HATPase_c"/>
    <property type="match status" value="1"/>
</dbReference>
<dbReference type="SUPFAM" id="SSF55874">
    <property type="entry name" value="ATPase domain of HSP90 chaperone/DNA topoisomerase II/histidine kinase"/>
    <property type="match status" value="1"/>
</dbReference>
<dbReference type="EC" id="2.7.13.3" evidence="3"/>
<evidence type="ECO:0000256" key="2">
    <source>
        <dbReference type="ARBA" id="ARBA00004651"/>
    </source>
</evidence>
<reference evidence="12 13" key="1">
    <citation type="submission" date="2019-07" db="EMBL/GenBank/DDBJ databases">
        <title>Whole genome shotgun sequence of Reyranella soli NBRC 108950.</title>
        <authorList>
            <person name="Hosoyama A."/>
            <person name="Uohara A."/>
            <person name="Ohji S."/>
            <person name="Ichikawa N."/>
        </authorList>
    </citation>
    <scope>NUCLEOTIDE SEQUENCE [LARGE SCALE GENOMIC DNA]</scope>
    <source>
        <strain evidence="12 13">NBRC 108950</strain>
    </source>
</reference>
<evidence type="ECO:0000256" key="8">
    <source>
        <dbReference type="ARBA" id="ARBA00022777"/>
    </source>
</evidence>
<dbReference type="Gene3D" id="3.30.565.10">
    <property type="entry name" value="Histidine kinase-like ATPase, C-terminal domain"/>
    <property type="match status" value="1"/>
</dbReference>
<dbReference type="InterPro" id="IPR005467">
    <property type="entry name" value="His_kinase_dom"/>
</dbReference>
<evidence type="ECO:0000256" key="5">
    <source>
        <dbReference type="ARBA" id="ARBA00022553"/>
    </source>
</evidence>
<dbReference type="SUPFAM" id="SSF47384">
    <property type="entry name" value="Homodimeric domain of signal transducing histidine kinase"/>
    <property type="match status" value="1"/>
</dbReference>
<comment type="caution">
    <text evidence="12">The sequence shown here is derived from an EMBL/GenBank/DDBJ whole genome shotgun (WGS) entry which is preliminary data.</text>
</comment>
<keyword evidence="10" id="KW-1133">Transmembrane helix</keyword>
<keyword evidence="7" id="KW-0547">Nucleotide-binding</keyword>
<feature type="transmembrane region" description="Helical" evidence="10">
    <location>
        <begin position="29"/>
        <end position="50"/>
    </location>
</feature>
<evidence type="ECO:0000256" key="4">
    <source>
        <dbReference type="ARBA" id="ARBA00022475"/>
    </source>
</evidence>
<name>A0A512NG64_9HYPH</name>
<dbReference type="InterPro" id="IPR050980">
    <property type="entry name" value="2C_sensor_his_kinase"/>
</dbReference>
<dbReference type="GO" id="GO:0000155">
    <property type="term" value="F:phosphorelay sensor kinase activity"/>
    <property type="evidence" value="ECO:0007669"/>
    <property type="project" value="InterPro"/>
</dbReference>
<proteinExistence type="predicted"/>
<dbReference type="AlphaFoldDB" id="A0A512NG64"/>
<dbReference type="GO" id="GO:0005886">
    <property type="term" value="C:plasma membrane"/>
    <property type="evidence" value="ECO:0007669"/>
    <property type="project" value="UniProtKB-SubCell"/>
</dbReference>
<dbReference type="PRINTS" id="PR00344">
    <property type="entry name" value="BCTRLSENSOR"/>
</dbReference>
<evidence type="ECO:0000256" key="1">
    <source>
        <dbReference type="ARBA" id="ARBA00000085"/>
    </source>
</evidence>
<dbReference type="EMBL" id="BKAJ01000090">
    <property type="protein sequence ID" value="GEP57937.1"/>
    <property type="molecule type" value="Genomic_DNA"/>
</dbReference>
<protein>
    <recommendedName>
        <fullName evidence="3">histidine kinase</fullName>
        <ecNumber evidence="3">2.7.13.3</ecNumber>
    </recommendedName>
</protein>
<feature type="domain" description="Histidine kinase" evidence="11">
    <location>
        <begin position="274"/>
        <end position="480"/>
    </location>
</feature>
<evidence type="ECO:0000256" key="7">
    <source>
        <dbReference type="ARBA" id="ARBA00022741"/>
    </source>
</evidence>
<evidence type="ECO:0000256" key="6">
    <source>
        <dbReference type="ARBA" id="ARBA00022679"/>
    </source>
</evidence>
<dbReference type="Pfam" id="PF02518">
    <property type="entry name" value="HATPase_c"/>
    <property type="match status" value="1"/>
</dbReference>
<evidence type="ECO:0000256" key="10">
    <source>
        <dbReference type="SAM" id="Phobius"/>
    </source>
</evidence>
<dbReference type="InterPro" id="IPR036890">
    <property type="entry name" value="HATPase_C_sf"/>
</dbReference>
<dbReference type="GO" id="GO:0005524">
    <property type="term" value="F:ATP binding"/>
    <property type="evidence" value="ECO:0007669"/>
    <property type="project" value="UniProtKB-KW"/>
</dbReference>
<dbReference type="CDD" id="cd00082">
    <property type="entry name" value="HisKA"/>
    <property type="match status" value="1"/>
</dbReference>
<keyword evidence="9" id="KW-0067">ATP-binding</keyword>
<dbReference type="CDD" id="cd00075">
    <property type="entry name" value="HATPase"/>
    <property type="match status" value="1"/>
</dbReference>
<dbReference type="Proteomes" id="UP000321058">
    <property type="component" value="Unassembled WGS sequence"/>
</dbReference>
<dbReference type="Gene3D" id="1.10.287.130">
    <property type="match status" value="1"/>
</dbReference>
<sequence>MAADVTIQARSDQAGATQAVRRRSFTFGLSWRILALVVAAVMTAEIAIFLPSIARFRTVYLNQLIESGTLAALALDATPDNMVTEEVKRTLLDHARVDAVVLVEPNKPKRALLNIEPKPSMPTFNLKEEGALMLIWDALQAMANDGQRYIRVGGQSMRLPNAMVWIVADELPMRIAMYGYASRILVLSIIIALFTAFLLYLALRWLVILPLQGLSADMVAFRRAPEEPGTERQPTKRRDEIGVVDREFQNLQRELRASLRQKSRLAEVGAATNKINHDLRNMLSTARLLSDRLARSEDERTRALAPTILNTIDRAARLASDAIEYVRDQRTPRLAAIDLADLVDEVGVALQEQGEESNPNIVRGWINEVAHDQLARADRDLLYRVFVNLGRNAFEAGATTVTVRARRDGGTLLVDVCDNGPGIAHELADDIFRPFVSGGRPGGAGLGLAIARDLVRAHGGDITVAETGQQGTTFRFTLPL</sequence>
<evidence type="ECO:0000313" key="13">
    <source>
        <dbReference type="Proteomes" id="UP000321058"/>
    </source>
</evidence>
<dbReference type="InterPro" id="IPR003594">
    <property type="entry name" value="HATPase_dom"/>
</dbReference>
<comment type="catalytic activity">
    <reaction evidence="1">
        <text>ATP + protein L-histidine = ADP + protein N-phospho-L-histidine.</text>
        <dbReference type="EC" id="2.7.13.3"/>
    </reaction>
</comment>
<evidence type="ECO:0000313" key="12">
    <source>
        <dbReference type="EMBL" id="GEP57937.1"/>
    </source>
</evidence>
<comment type="subcellular location">
    <subcellularLocation>
        <location evidence="2">Cell membrane</location>
        <topology evidence="2">Multi-pass membrane protein</topology>
    </subcellularLocation>
</comment>
<keyword evidence="6" id="KW-0808">Transferase</keyword>
<dbReference type="PANTHER" id="PTHR44936:SF10">
    <property type="entry name" value="SENSOR PROTEIN RSTB"/>
    <property type="match status" value="1"/>
</dbReference>
<organism evidence="12 13">
    <name type="scientific">Reyranella soli</name>
    <dbReference type="NCBI Taxonomy" id="1230389"/>
    <lineage>
        <taxon>Bacteria</taxon>
        <taxon>Pseudomonadati</taxon>
        <taxon>Pseudomonadota</taxon>
        <taxon>Alphaproteobacteria</taxon>
        <taxon>Hyphomicrobiales</taxon>
        <taxon>Reyranellaceae</taxon>
        <taxon>Reyranella</taxon>
    </lineage>
</organism>
<dbReference type="InterPro" id="IPR036097">
    <property type="entry name" value="HisK_dim/P_sf"/>
</dbReference>
<keyword evidence="10" id="KW-0812">Transmembrane</keyword>